<dbReference type="InterPro" id="IPR003593">
    <property type="entry name" value="AAA+_ATPase"/>
</dbReference>
<gene>
    <name evidence="4" type="ORF">A946_00850</name>
</gene>
<keyword evidence="5" id="KW-1185">Reference proteome</keyword>
<dbReference type="CDD" id="cd03230">
    <property type="entry name" value="ABC_DR_subfamily_A"/>
    <property type="match status" value="1"/>
</dbReference>
<organism evidence="4 5">
    <name type="scientific">Methylacidiphilum kamchatkense Kam1</name>
    <dbReference type="NCBI Taxonomy" id="1202785"/>
    <lineage>
        <taxon>Bacteria</taxon>
        <taxon>Pseudomonadati</taxon>
        <taxon>Verrucomicrobiota</taxon>
        <taxon>Methylacidiphilae</taxon>
        <taxon>Methylacidiphilales</taxon>
        <taxon>Methylacidiphilaceae</taxon>
        <taxon>Methylacidiphilum (ex Ratnadevi et al. 2023)</taxon>
    </lineage>
</organism>
<comment type="caution">
    <text evidence="4">The sequence shown here is derived from an EMBL/GenBank/DDBJ whole genome shotgun (WGS) entry which is preliminary data.</text>
</comment>
<proteinExistence type="predicted"/>
<evidence type="ECO:0000256" key="1">
    <source>
        <dbReference type="ARBA" id="ARBA00022741"/>
    </source>
</evidence>
<dbReference type="PROSITE" id="PS50893">
    <property type="entry name" value="ABC_TRANSPORTER_2"/>
    <property type="match status" value="2"/>
</dbReference>
<evidence type="ECO:0000313" key="5">
    <source>
        <dbReference type="Proteomes" id="UP000031594"/>
    </source>
</evidence>
<dbReference type="Pfam" id="PF00005">
    <property type="entry name" value="ABC_tran"/>
    <property type="match status" value="2"/>
</dbReference>
<dbReference type="GO" id="GO:0005524">
    <property type="term" value="F:ATP binding"/>
    <property type="evidence" value="ECO:0007669"/>
    <property type="project" value="UniProtKB-KW"/>
</dbReference>
<dbReference type="InterPro" id="IPR017871">
    <property type="entry name" value="ABC_transporter-like_CS"/>
</dbReference>
<feature type="domain" description="ABC transporter" evidence="3">
    <location>
        <begin position="8"/>
        <end position="242"/>
    </location>
</feature>
<evidence type="ECO:0000313" key="4">
    <source>
        <dbReference type="EMBL" id="KIE59298.1"/>
    </source>
</evidence>
<reference evidence="4 5" key="1">
    <citation type="submission" date="2014-08" db="EMBL/GenBank/DDBJ databases">
        <title>Methylacidiphilum kamchatkense strain Kam1 draft genome sequence.</title>
        <authorList>
            <person name="Birkeland N.-K."/>
            <person name="Erikstad H.A."/>
        </authorList>
    </citation>
    <scope>NUCLEOTIDE SEQUENCE [LARGE SCALE GENOMIC DNA]</scope>
    <source>
        <strain evidence="4 5">Kam1</strain>
    </source>
</reference>
<protein>
    <submittedName>
        <fullName evidence="4">ABC transporter ATP-binding protein</fullName>
    </submittedName>
</protein>
<dbReference type="InterPro" id="IPR003439">
    <property type="entry name" value="ABC_transporter-like_ATP-bd"/>
</dbReference>
<dbReference type="EMBL" id="JQNX01000001">
    <property type="protein sequence ID" value="KIE59298.1"/>
    <property type="molecule type" value="Genomic_DNA"/>
</dbReference>
<dbReference type="InterPro" id="IPR027417">
    <property type="entry name" value="P-loop_NTPase"/>
</dbReference>
<dbReference type="PANTHER" id="PTHR43038">
    <property type="entry name" value="ATP-BINDING CASSETTE, SUB-FAMILY H, MEMBER 1"/>
    <property type="match status" value="1"/>
</dbReference>
<sequence length="583" mass="65324">MDGKSYCVRLQNVSKSFQTVRGKHFAIKELSSTIGSGIITGIVGPDGSGKSTLLRLLSGMYVPDCGQIEVLGLSPIENKEALSAQLGYMPQNFGLYEDLTVEENLRLYADLYCLPKNEREERFRELLAMSGLSQFMKRLAGSLSGGMKQKLALSSVLLSSPKLLLLDEPTVGVDPLSRRELWKILFDLVKDRGLSVVISTSYLGEARYCQDILLLDKGQKLVQGSPSYLEENARGIVLLIHSEKMDSKELLLEISSDPSVIDHSFEGKYIRVLLQKDKIDTFLKENEKFGIVAIPAERKIADCVLSFYPQRQQPSLLSSKEETALKEKRKERSMEKVIVVERLSRFFGKFEAVKKISFSVNLGEIFGILGPNGAGKSTTFRMLCGLLPPSEGKVSVSGFDLRTSPASARSRIGYVSQKFSLYTNLSVFQNLLFFSRAYDLSGEKQKKRIASVIEEYELGSVLDSDAGRIPLGFQKRLAIACATLHDPDILFLDEPTSGMDPQSRREFWIRMIRFSRRNTTLLITTHYLEEAEYCDRLVIISRGKILIEGSPQEIKKPFQTVDNPTPTIEDAFIGLIEQSKEEN</sequence>
<dbReference type="Gene3D" id="3.40.50.300">
    <property type="entry name" value="P-loop containing nucleotide triphosphate hydrolases"/>
    <property type="match status" value="2"/>
</dbReference>
<dbReference type="SMART" id="SM00382">
    <property type="entry name" value="AAA"/>
    <property type="match status" value="2"/>
</dbReference>
<dbReference type="PROSITE" id="PS00211">
    <property type="entry name" value="ABC_TRANSPORTER_1"/>
    <property type="match status" value="1"/>
</dbReference>
<feature type="domain" description="ABC transporter" evidence="3">
    <location>
        <begin position="338"/>
        <end position="567"/>
    </location>
</feature>
<evidence type="ECO:0000259" key="3">
    <source>
        <dbReference type="PROSITE" id="PS50893"/>
    </source>
</evidence>
<accession>A0ABR4ZYV3</accession>
<dbReference type="PANTHER" id="PTHR43038:SF3">
    <property type="entry name" value="ABC TRANSPORTER G FAMILY MEMBER 20 ISOFORM X1"/>
    <property type="match status" value="1"/>
</dbReference>
<keyword evidence="2 4" id="KW-0067">ATP-binding</keyword>
<keyword evidence="1" id="KW-0547">Nucleotide-binding</keyword>
<evidence type="ECO:0000256" key="2">
    <source>
        <dbReference type="ARBA" id="ARBA00022840"/>
    </source>
</evidence>
<dbReference type="Proteomes" id="UP000031594">
    <property type="component" value="Unassembled WGS sequence"/>
</dbReference>
<dbReference type="RefSeq" id="WP_039720578.1">
    <property type="nucleotide sequence ID" value="NZ_JQNX01000001.1"/>
</dbReference>
<name>A0ABR4ZYV3_9BACT</name>
<dbReference type="SUPFAM" id="SSF52540">
    <property type="entry name" value="P-loop containing nucleoside triphosphate hydrolases"/>
    <property type="match status" value="2"/>
</dbReference>